<accession>A0A5M3XMW0</accession>
<dbReference type="AlphaFoldDB" id="A0A5M3XMW0"/>
<proteinExistence type="inferred from homology"/>
<evidence type="ECO:0000256" key="2">
    <source>
        <dbReference type="ARBA" id="ARBA00023002"/>
    </source>
</evidence>
<protein>
    <submittedName>
        <fullName evidence="3">Short-chain dehydrogenase</fullName>
    </submittedName>
</protein>
<dbReference type="PRINTS" id="PR00081">
    <property type="entry name" value="GDHRDH"/>
</dbReference>
<keyword evidence="4" id="KW-1185">Reference proteome</keyword>
<dbReference type="InterPro" id="IPR036291">
    <property type="entry name" value="NAD(P)-bd_dom_sf"/>
</dbReference>
<organism evidence="3 4">
    <name type="scientific">Acrocarpospora pleiomorpha</name>
    <dbReference type="NCBI Taxonomy" id="90975"/>
    <lineage>
        <taxon>Bacteria</taxon>
        <taxon>Bacillati</taxon>
        <taxon>Actinomycetota</taxon>
        <taxon>Actinomycetes</taxon>
        <taxon>Streptosporangiales</taxon>
        <taxon>Streptosporangiaceae</taxon>
        <taxon>Acrocarpospora</taxon>
    </lineage>
</organism>
<comment type="caution">
    <text evidence="3">The sequence shown here is derived from an EMBL/GenBank/DDBJ whole genome shotgun (WGS) entry which is preliminary data.</text>
</comment>
<dbReference type="PANTHER" id="PTHR43639:SF1">
    <property type="entry name" value="SHORT-CHAIN DEHYDROGENASE_REDUCTASE FAMILY PROTEIN"/>
    <property type="match status" value="1"/>
</dbReference>
<dbReference type="Proteomes" id="UP000377595">
    <property type="component" value="Unassembled WGS sequence"/>
</dbReference>
<dbReference type="CDD" id="cd05233">
    <property type="entry name" value="SDR_c"/>
    <property type="match status" value="1"/>
</dbReference>
<evidence type="ECO:0000256" key="1">
    <source>
        <dbReference type="ARBA" id="ARBA00006484"/>
    </source>
</evidence>
<evidence type="ECO:0000313" key="3">
    <source>
        <dbReference type="EMBL" id="GES22574.1"/>
    </source>
</evidence>
<name>A0A5M3XMW0_9ACTN</name>
<dbReference type="Gene3D" id="3.40.50.720">
    <property type="entry name" value="NAD(P)-binding Rossmann-like Domain"/>
    <property type="match status" value="1"/>
</dbReference>
<sequence length="255" mass="26416">MSTTENLAAAQSLSGSLSGRTALVTGAARGIGLAIADALAAAGVSVTVLDLAPEPAPDLPYRYIAADLSTAEAPASIAERIGDEPLDILVNNAGYEVEEDSLELSLADWDRTLTVNLLAPVRLIGALRKNLTARPGAAVVNVTSIHERVPYPRHLSYSVSKAGLSMATKVLGIELAPRGIRVNAVAPGVIRTAMNEHTIAAVGEDLFQRAVPTGTIGVPADVAGAVAFLASDAARYITGTTLYVDGAYSENIVRY</sequence>
<dbReference type="SUPFAM" id="SSF51735">
    <property type="entry name" value="NAD(P)-binding Rossmann-fold domains"/>
    <property type="match status" value="1"/>
</dbReference>
<gene>
    <name evidence="3" type="ORF">Aple_054720</name>
</gene>
<dbReference type="RefSeq" id="WP_155347522.1">
    <property type="nucleotide sequence ID" value="NZ_BAAAHM010000035.1"/>
</dbReference>
<dbReference type="EMBL" id="BLAF01000032">
    <property type="protein sequence ID" value="GES22574.1"/>
    <property type="molecule type" value="Genomic_DNA"/>
</dbReference>
<dbReference type="PANTHER" id="PTHR43639">
    <property type="entry name" value="OXIDOREDUCTASE, SHORT-CHAIN DEHYDROGENASE/REDUCTASE FAMILY (AFU_ORTHOLOGUE AFUA_5G02870)"/>
    <property type="match status" value="1"/>
</dbReference>
<dbReference type="Pfam" id="PF13561">
    <property type="entry name" value="adh_short_C2"/>
    <property type="match status" value="1"/>
</dbReference>
<dbReference type="FunFam" id="3.40.50.720:FF:000084">
    <property type="entry name" value="Short-chain dehydrogenase reductase"/>
    <property type="match status" value="1"/>
</dbReference>
<evidence type="ECO:0000313" key="4">
    <source>
        <dbReference type="Proteomes" id="UP000377595"/>
    </source>
</evidence>
<comment type="similarity">
    <text evidence="1">Belongs to the short-chain dehydrogenases/reductases (SDR) family.</text>
</comment>
<dbReference type="OrthoDB" id="3571370at2"/>
<dbReference type="PRINTS" id="PR00080">
    <property type="entry name" value="SDRFAMILY"/>
</dbReference>
<dbReference type="GO" id="GO:0016491">
    <property type="term" value="F:oxidoreductase activity"/>
    <property type="evidence" value="ECO:0007669"/>
    <property type="project" value="UniProtKB-KW"/>
</dbReference>
<dbReference type="InterPro" id="IPR002347">
    <property type="entry name" value="SDR_fam"/>
</dbReference>
<reference evidence="3 4" key="1">
    <citation type="submission" date="2019-10" db="EMBL/GenBank/DDBJ databases">
        <title>Whole genome shotgun sequence of Acrocarpospora pleiomorpha NBRC 16267.</title>
        <authorList>
            <person name="Ichikawa N."/>
            <person name="Kimura A."/>
            <person name="Kitahashi Y."/>
            <person name="Komaki H."/>
            <person name="Oguchi A."/>
        </authorList>
    </citation>
    <scope>NUCLEOTIDE SEQUENCE [LARGE SCALE GENOMIC DNA]</scope>
    <source>
        <strain evidence="3 4">NBRC 16267</strain>
    </source>
</reference>
<keyword evidence="2" id="KW-0560">Oxidoreductase</keyword>